<keyword evidence="1" id="KW-0418">Kinase</keyword>
<dbReference type="Pfam" id="PF13581">
    <property type="entry name" value="HATPase_c_2"/>
    <property type="match status" value="1"/>
</dbReference>
<keyword evidence="1" id="KW-0808">Transferase</keyword>
<dbReference type="InterPro" id="IPR003594">
    <property type="entry name" value="HATPase_dom"/>
</dbReference>
<dbReference type="InterPro" id="IPR036890">
    <property type="entry name" value="HATPase_C_sf"/>
</dbReference>
<dbReference type="Gene3D" id="3.30.565.10">
    <property type="entry name" value="Histidine kinase-like ATPase, C-terminal domain"/>
    <property type="match status" value="1"/>
</dbReference>
<dbReference type="CDD" id="cd16936">
    <property type="entry name" value="HATPase_RsbW-like"/>
    <property type="match status" value="1"/>
</dbReference>
<keyword evidence="1" id="KW-0723">Serine/threonine-protein kinase</keyword>
<dbReference type="SUPFAM" id="SSF55874">
    <property type="entry name" value="ATPase domain of HSP90 chaperone/DNA topoisomerase II/histidine kinase"/>
    <property type="match status" value="1"/>
</dbReference>
<feature type="region of interest" description="Disordered" evidence="2">
    <location>
        <begin position="143"/>
        <end position="164"/>
    </location>
</feature>
<dbReference type="GO" id="GO:0004674">
    <property type="term" value="F:protein serine/threonine kinase activity"/>
    <property type="evidence" value="ECO:0007669"/>
    <property type="project" value="UniProtKB-KW"/>
</dbReference>
<dbReference type="InterPro" id="IPR050267">
    <property type="entry name" value="Anti-sigma-factor_SerPK"/>
</dbReference>
<dbReference type="EMBL" id="PGGW01000069">
    <property type="protein sequence ID" value="PJE94139.1"/>
    <property type="molecule type" value="Genomic_DNA"/>
</dbReference>
<reference evidence="4 5" key="1">
    <citation type="submission" date="2017-11" db="EMBL/GenBank/DDBJ databases">
        <title>Streptomyces carmine sp. nov., a novel actinomycete isolated from Sophora alopecuroides in Xinjiang, China.</title>
        <authorList>
            <person name="Wang Y."/>
            <person name="Luo X."/>
            <person name="Wan C."/>
            <person name="Zhang L."/>
        </authorList>
    </citation>
    <scope>NUCLEOTIDE SEQUENCE [LARGE SCALE GENOMIC DNA]</scope>
    <source>
        <strain evidence="4 5">TRM SA0054</strain>
    </source>
</reference>
<dbReference type="PANTHER" id="PTHR35526:SF3">
    <property type="entry name" value="ANTI-SIGMA-F FACTOR RSBW"/>
    <property type="match status" value="1"/>
</dbReference>
<name>A0A2M8LQB4_9ACTN</name>
<comment type="caution">
    <text evidence="4">The sequence shown here is derived from an EMBL/GenBank/DDBJ whole genome shotgun (WGS) entry which is preliminary data.</text>
</comment>
<evidence type="ECO:0000259" key="3">
    <source>
        <dbReference type="Pfam" id="PF13581"/>
    </source>
</evidence>
<dbReference type="AlphaFoldDB" id="A0A2M8LQB4"/>
<gene>
    <name evidence="4" type="ORF">CUT44_27970</name>
</gene>
<accession>A0A2M8LQB4</accession>
<evidence type="ECO:0000256" key="2">
    <source>
        <dbReference type="SAM" id="MobiDB-lite"/>
    </source>
</evidence>
<dbReference type="PANTHER" id="PTHR35526">
    <property type="entry name" value="ANTI-SIGMA-F FACTOR RSBW-RELATED"/>
    <property type="match status" value="1"/>
</dbReference>
<sequence length="203" mass="21629">MCILLSVGNPLHAASKSAVRSSTCAYGRLQRTAEPRWRAEAATTFTRSGDDMTDLTPAVLNDPGDPFQRARTYAMRAPNLPETAKVARDMVAGLLDATGHPALTEMARLLVSELVSNVHLHTGVPLLTLEAAVRDGRLTVSVRDGEPGFAPPSPRAGAASDDDEHGRGLLLVRELASAWGTVRHGGPCPTGKSVWFELRDTPA</sequence>
<evidence type="ECO:0000256" key="1">
    <source>
        <dbReference type="ARBA" id="ARBA00022527"/>
    </source>
</evidence>
<proteinExistence type="predicted"/>
<evidence type="ECO:0000313" key="5">
    <source>
        <dbReference type="Proteomes" id="UP000230407"/>
    </source>
</evidence>
<organism evidence="4 5">
    <name type="scientific">Streptomyces carminius</name>
    <dbReference type="NCBI Taxonomy" id="2665496"/>
    <lineage>
        <taxon>Bacteria</taxon>
        <taxon>Bacillati</taxon>
        <taxon>Actinomycetota</taxon>
        <taxon>Actinomycetes</taxon>
        <taxon>Kitasatosporales</taxon>
        <taxon>Streptomycetaceae</taxon>
        <taxon>Streptomyces</taxon>
    </lineage>
</organism>
<evidence type="ECO:0000313" key="4">
    <source>
        <dbReference type="EMBL" id="PJE94139.1"/>
    </source>
</evidence>
<keyword evidence="5" id="KW-1185">Reference proteome</keyword>
<feature type="domain" description="Histidine kinase/HSP90-like ATPase" evidence="3">
    <location>
        <begin position="78"/>
        <end position="182"/>
    </location>
</feature>
<dbReference type="Proteomes" id="UP000230407">
    <property type="component" value="Unassembled WGS sequence"/>
</dbReference>
<protein>
    <recommendedName>
        <fullName evidence="3">Histidine kinase/HSP90-like ATPase domain-containing protein</fullName>
    </recommendedName>
</protein>